<organism evidence="3 4">
    <name type="scientific">Ferrimonas sediminum</name>
    <dbReference type="NCBI Taxonomy" id="718193"/>
    <lineage>
        <taxon>Bacteria</taxon>
        <taxon>Pseudomonadati</taxon>
        <taxon>Pseudomonadota</taxon>
        <taxon>Gammaproteobacteria</taxon>
        <taxon>Alteromonadales</taxon>
        <taxon>Ferrimonadaceae</taxon>
        <taxon>Ferrimonas</taxon>
    </lineage>
</organism>
<keyword evidence="1" id="KW-0812">Transmembrane</keyword>
<dbReference type="Proteomes" id="UP000199527">
    <property type="component" value="Unassembled WGS sequence"/>
</dbReference>
<reference evidence="4" key="1">
    <citation type="submission" date="2016-10" db="EMBL/GenBank/DDBJ databases">
        <authorList>
            <person name="Varghese N."/>
            <person name="Submissions S."/>
        </authorList>
    </citation>
    <scope>NUCLEOTIDE SEQUENCE [LARGE SCALE GENOMIC DNA]</scope>
    <source>
        <strain evidence="4">DSM 23317</strain>
    </source>
</reference>
<evidence type="ECO:0000256" key="1">
    <source>
        <dbReference type="SAM" id="Phobius"/>
    </source>
</evidence>
<dbReference type="AlphaFoldDB" id="A0A1G8TST0"/>
<dbReference type="Pfam" id="PF08376">
    <property type="entry name" value="NIT"/>
    <property type="match status" value="1"/>
</dbReference>
<feature type="domain" description="Nitrate/nitrite sensing protein" evidence="2">
    <location>
        <begin position="69"/>
        <end position="193"/>
    </location>
</feature>
<accession>A0A1G8TST0</accession>
<keyword evidence="1" id="KW-0472">Membrane</keyword>
<evidence type="ECO:0000313" key="3">
    <source>
        <dbReference type="EMBL" id="SDJ44477.1"/>
    </source>
</evidence>
<evidence type="ECO:0000259" key="2">
    <source>
        <dbReference type="Pfam" id="PF08376"/>
    </source>
</evidence>
<evidence type="ECO:0000313" key="4">
    <source>
        <dbReference type="Proteomes" id="UP000199527"/>
    </source>
</evidence>
<name>A0A1G8TST0_9GAMM</name>
<keyword evidence="1" id="KW-1133">Transmembrane helix</keyword>
<proteinExistence type="predicted"/>
<feature type="transmembrane region" description="Helical" evidence="1">
    <location>
        <begin position="282"/>
        <end position="300"/>
    </location>
</feature>
<protein>
    <recommendedName>
        <fullName evidence="2">Nitrate/nitrite sensing protein domain-containing protein</fullName>
    </recommendedName>
</protein>
<dbReference type="EMBL" id="FNEM01000008">
    <property type="protein sequence ID" value="SDJ44477.1"/>
    <property type="molecule type" value="Genomic_DNA"/>
</dbReference>
<keyword evidence="4" id="KW-1185">Reference proteome</keyword>
<gene>
    <name evidence="3" type="ORF">SAMN04488540_10872</name>
</gene>
<sequence length="397" mass="44586">MDLVSLMKDWFDALSVHSKLRMLYLLPLLALLAWVLLGAWSRTDTLLRHWQLPEAAQLLQQGMTLSSLLQQERRQFSARPAISNPIEVMTMVLRTDLAIREFDEAQQHWLDATEAFWPSQTVLNQSLMQLPRMRDGHRRDQVTNAQLHGLYTQIQRQLHAFLSRLLASGQEAEVVHRGGALMAAVQASERLALLPLAVDPVQTRRLQLEFNLYLAQYLSRLNPKSSGLGALPAGLAPLTPADTIDSQALNQRRQRLVWHVAIEHQLTRDSLLAAWQRTLSGWVTYLLVAAALLVALGYGCSRVATQLYRRIGRLCLALRAVDQQQNYQVRVMADSPDELGAISASLDGLLSEADTVRRELALAKRHLRAQQRAIEALARQNPKVTPLHDPLSLLSGS</sequence>
<dbReference type="InterPro" id="IPR013587">
    <property type="entry name" value="Nitrate/nitrite_sensing"/>
</dbReference>
<dbReference type="OrthoDB" id="6397388at2"/>